<dbReference type="Proteomes" id="UP001310594">
    <property type="component" value="Unassembled WGS sequence"/>
</dbReference>
<dbReference type="PANTHER" id="PTHR37543">
    <property type="entry name" value="CCCH ZINC FINGER DNA BINDING PROTEIN (AFU_ORTHOLOGUE AFUA_5G12760)"/>
    <property type="match status" value="1"/>
</dbReference>
<sequence>MLTDHELDASASQLSSFRIASLQQHESLTDILEKYEALVNDYKSLKSDYEEARDSRDRYKTVARTQDRNPFVLVLIDGDGYIFADDLLTDREDGGRQAATRLHEAVKRNLRTAGLDNCRVMVRVYANLAGLSKALSRPALKLAGAEKRSLGPFVAEFNRSNDMFDFVDAGEKKENADAKVRAMFRQFVDNPQCKHIYFAGCHDVGYINELTSHALQKERVSLIRHPAFHHEFSKLGMRIDDFQGIFRDSLLDSQYVNYNGAHNSNQIPSPPPPHYSDRQAGGTTWSASQHDNSAGPERQVCKHYLRGTCRFGNKCTKLHIDEQVSHGRLSYNNAPDTKTWRESGASSNGFQMGGIGKADNDFMSSHHHSHSIGNNSTSNEATDFGSQLPSGIPDGKIAVNSRDQRLDIFNDPSPEDVSSFNSRTSRRKLCNNYHLQNNCPNSKEDCEYDHAYASEGVVAALRQIVATQPCPRRGGCRKLNCISGHLCQRADCKFRGGKVYCKFPPNAHSVDMRLAGFVQGEVSKSPGKSTSAGDRERSMTGSETPGRGSDVGEDSTDGALLDGGGDEALRG</sequence>
<feature type="region of interest" description="Disordered" evidence="3">
    <location>
        <begin position="521"/>
        <end position="571"/>
    </location>
</feature>
<dbReference type="Pfam" id="PF25542">
    <property type="entry name" value="zf-CCCH_12"/>
    <property type="match status" value="1"/>
</dbReference>
<evidence type="ECO:0000313" key="5">
    <source>
        <dbReference type="EMBL" id="KAK5692032.1"/>
    </source>
</evidence>
<dbReference type="PROSITE" id="PS50103">
    <property type="entry name" value="ZF_C3H1"/>
    <property type="match status" value="2"/>
</dbReference>
<evidence type="ECO:0000256" key="1">
    <source>
        <dbReference type="PROSITE-ProRule" id="PRU00723"/>
    </source>
</evidence>
<keyword evidence="1" id="KW-0479">Metal-binding</keyword>
<dbReference type="InterPro" id="IPR000571">
    <property type="entry name" value="Znf_CCCH"/>
</dbReference>
<dbReference type="InterPro" id="IPR057654">
    <property type="entry name" value="Znf-CCCH_tandem"/>
</dbReference>
<evidence type="ECO:0000259" key="4">
    <source>
        <dbReference type="PROSITE" id="PS50103"/>
    </source>
</evidence>
<evidence type="ECO:0000256" key="3">
    <source>
        <dbReference type="SAM" id="MobiDB-lite"/>
    </source>
</evidence>
<dbReference type="AlphaFoldDB" id="A0AAN7VT30"/>
<feature type="region of interest" description="Disordered" evidence="3">
    <location>
        <begin position="261"/>
        <end position="297"/>
    </location>
</feature>
<dbReference type="Pfam" id="PF25540">
    <property type="entry name" value="DUF7923"/>
    <property type="match status" value="1"/>
</dbReference>
<evidence type="ECO:0000313" key="6">
    <source>
        <dbReference type="Proteomes" id="UP001310594"/>
    </source>
</evidence>
<keyword evidence="1" id="KW-0863">Zinc-finger</keyword>
<protein>
    <recommendedName>
        <fullName evidence="4">C3H1-type domain-containing protein</fullName>
    </recommendedName>
</protein>
<comment type="caution">
    <text evidence="5">The sequence shown here is derived from an EMBL/GenBank/DDBJ whole genome shotgun (WGS) entry which is preliminary data.</text>
</comment>
<feature type="zinc finger region" description="C3H1-type" evidence="1">
    <location>
        <begin position="424"/>
        <end position="453"/>
    </location>
</feature>
<dbReference type="GO" id="GO:0008270">
    <property type="term" value="F:zinc ion binding"/>
    <property type="evidence" value="ECO:0007669"/>
    <property type="project" value="UniProtKB-KW"/>
</dbReference>
<dbReference type="Pfam" id="PF25543">
    <property type="entry name" value="zf-CCCH_tandem"/>
    <property type="match status" value="1"/>
</dbReference>
<dbReference type="EMBL" id="JAVRQU010000020">
    <property type="protein sequence ID" value="KAK5692032.1"/>
    <property type="molecule type" value="Genomic_DNA"/>
</dbReference>
<proteinExistence type="predicted"/>
<feature type="domain" description="C3H1-type" evidence="4">
    <location>
        <begin position="424"/>
        <end position="453"/>
    </location>
</feature>
<feature type="domain" description="C3H1-type" evidence="4">
    <location>
        <begin position="295"/>
        <end position="322"/>
    </location>
</feature>
<name>A0AAN7VT30_9PEZI</name>
<gene>
    <name evidence="5" type="ORF">LTR97_011205</name>
</gene>
<keyword evidence="2" id="KW-0175">Coiled coil</keyword>
<dbReference type="Pfam" id="PF00642">
    <property type="entry name" value="zf-CCCH"/>
    <property type="match status" value="1"/>
</dbReference>
<feature type="coiled-coil region" evidence="2">
    <location>
        <begin position="28"/>
        <end position="55"/>
    </location>
</feature>
<accession>A0AAN7VT30</accession>
<dbReference type="InterPro" id="IPR057683">
    <property type="entry name" value="DUF7923"/>
</dbReference>
<evidence type="ECO:0000256" key="2">
    <source>
        <dbReference type="SAM" id="Coils"/>
    </source>
</evidence>
<dbReference type="PANTHER" id="PTHR37543:SF1">
    <property type="entry name" value="CCCH ZINC FINGER DNA BINDING PROTEIN (AFU_ORTHOLOGUE AFUA_5G12760)"/>
    <property type="match status" value="1"/>
</dbReference>
<organism evidence="5 6">
    <name type="scientific">Elasticomyces elasticus</name>
    <dbReference type="NCBI Taxonomy" id="574655"/>
    <lineage>
        <taxon>Eukaryota</taxon>
        <taxon>Fungi</taxon>
        <taxon>Dikarya</taxon>
        <taxon>Ascomycota</taxon>
        <taxon>Pezizomycotina</taxon>
        <taxon>Dothideomycetes</taxon>
        <taxon>Dothideomycetidae</taxon>
        <taxon>Mycosphaerellales</taxon>
        <taxon>Teratosphaeriaceae</taxon>
        <taxon>Elasticomyces</taxon>
    </lineage>
</organism>
<reference evidence="5" key="1">
    <citation type="submission" date="2023-08" db="EMBL/GenBank/DDBJ databases">
        <title>Black Yeasts Isolated from many extreme environments.</title>
        <authorList>
            <person name="Coleine C."/>
            <person name="Stajich J.E."/>
            <person name="Selbmann L."/>
        </authorList>
    </citation>
    <scope>NUCLEOTIDE SEQUENCE</scope>
    <source>
        <strain evidence="5">CCFEE 5810</strain>
    </source>
</reference>
<dbReference type="SMART" id="SM00356">
    <property type="entry name" value="ZnF_C3H1"/>
    <property type="match status" value="2"/>
</dbReference>
<feature type="zinc finger region" description="C3H1-type" evidence="1">
    <location>
        <begin position="295"/>
        <end position="322"/>
    </location>
</feature>
<keyword evidence="1" id="KW-0862">Zinc</keyword>
<dbReference type="Gene3D" id="4.10.1000.10">
    <property type="entry name" value="Zinc finger, CCCH-type"/>
    <property type="match status" value="1"/>
</dbReference>
<feature type="compositionally biased region" description="Polar residues" evidence="3">
    <location>
        <begin position="281"/>
        <end position="292"/>
    </location>
</feature>